<evidence type="ECO:0000313" key="21">
    <source>
        <dbReference type="RefSeq" id="XP_023168353.1"/>
    </source>
</evidence>
<dbReference type="FunFam" id="3.40.190.10:FF:000060">
    <property type="entry name" value="Glutamate receptor ionotropic, kainate 1"/>
    <property type="match status" value="1"/>
</dbReference>
<evidence type="ECO:0000256" key="12">
    <source>
        <dbReference type="ARBA" id="ARBA00023257"/>
    </source>
</evidence>
<evidence type="ECO:0000256" key="1">
    <source>
        <dbReference type="ARBA" id="ARBA00008685"/>
    </source>
</evidence>
<dbReference type="GO" id="GO:0015276">
    <property type="term" value="F:ligand-gated monoatomic ion channel activity"/>
    <property type="evidence" value="ECO:0007669"/>
    <property type="project" value="InterPro"/>
</dbReference>
<feature type="transmembrane region" description="Helical" evidence="16">
    <location>
        <begin position="569"/>
        <end position="590"/>
    </location>
</feature>
<dbReference type="RefSeq" id="XP_023168353.1">
    <property type="nucleotide sequence ID" value="XM_023312585.2"/>
</dbReference>
<evidence type="ECO:0000256" key="2">
    <source>
        <dbReference type="ARBA" id="ARBA00022448"/>
    </source>
</evidence>
<dbReference type="InterPro" id="IPR001638">
    <property type="entry name" value="Solute-binding_3/MltF_N"/>
</dbReference>
<dbReference type="SUPFAM" id="SSF53850">
    <property type="entry name" value="Periplasmic binding protein-like II"/>
    <property type="match status" value="1"/>
</dbReference>
<dbReference type="InterPro" id="IPR001320">
    <property type="entry name" value="Iontro_rcpt_C"/>
</dbReference>
<dbReference type="CDD" id="cd13714">
    <property type="entry name" value="PBP2_iGluR_Kainate"/>
    <property type="match status" value="1"/>
</dbReference>
<keyword evidence="6 16" id="KW-1133">Transmembrane helix</keyword>
<dbReference type="Pfam" id="PF01094">
    <property type="entry name" value="ANF_receptor"/>
    <property type="match status" value="1"/>
</dbReference>
<keyword evidence="10 21" id="KW-0675">Receptor</keyword>
<dbReference type="Gene3D" id="3.40.190.10">
    <property type="entry name" value="Periplasmic binding protein-like II"/>
    <property type="match status" value="3"/>
</dbReference>
<name>A0A6J1LQD9_DROHY</name>
<keyword evidence="14" id="KW-0407">Ion channel</keyword>
<keyword evidence="9 16" id="KW-0472">Membrane</keyword>
<evidence type="ECO:0000259" key="18">
    <source>
        <dbReference type="SMART" id="SM00079"/>
    </source>
</evidence>
<dbReference type="InterPro" id="IPR015683">
    <property type="entry name" value="Ionotropic_Glu_rcpt"/>
</dbReference>
<dbReference type="OrthoDB" id="5984008at2759"/>
<dbReference type="AlphaFoldDB" id="A0A6J1LQD9"/>
<keyword evidence="7" id="KW-0770">Synapse</keyword>
<evidence type="ECO:0000256" key="6">
    <source>
        <dbReference type="ARBA" id="ARBA00022989"/>
    </source>
</evidence>
<gene>
    <name evidence="21" type="primary">LOC111597716</name>
</gene>
<evidence type="ECO:0000256" key="9">
    <source>
        <dbReference type="ARBA" id="ARBA00023136"/>
    </source>
</evidence>
<feature type="domain" description="Ionotropic glutamate receptor L-glutamate and glycine-binding" evidence="19">
    <location>
        <begin position="458"/>
        <end position="522"/>
    </location>
</feature>
<dbReference type="InterPro" id="IPR001828">
    <property type="entry name" value="ANF_lig-bd_rcpt"/>
</dbReference>
<evidence type="ECO:0000256" key="15">
    <source>
        <dbReference type="ARBA" id="ARBA00034104"/>
    </source>
</evidence>
<keyword evidence="3" id="KW-1003">Cell membrane</keyword>
<evidence type="ECO:0000259" key="17">
    <source>
        <dbReference type="SMART" id="SM00062"/>
    </source>
</evidence>
<dbReference type="SMART" id="SM00918">
    <property type="entry name" value="Lig_chan-Glu_bd"/>
    <property type="match status" value="1"/>
</dbReference>
<feature type="domain" description="Ionotropic glutamate receptor C-terminal" evidence="18">
    <location>
        <begin position="448"/>
        <end position="730"/>
    </location>
</feature>
<dbReference type="Gene3D" id="3.40.50.2300">
    <property type="match status" value="2"/>
</dbReference>
<dbReference type="FunFam" id="3.40.190.10:FF:000167">
    <property type="entry name" value="Eye-enriched kainate receptor, isoform B"/>
    <property type="match status" value="1"/>
</dbReference>
<dbReference type="InterPro" id="IPR028082">
    <property type="entry name" value="Peripla_BP_I"/>
</dbReference>
<evidence type="ECO:0000256" key="11">
    <source>
        <dbReference type="ARBA" id="ARBA00023180"/>
    </source>
</evidence>
<evidence type="ECO:0000259" key="19">
    <source>
        <dbReference type="SMART" id="SM00918"/>
    </source>
</evidence>
<evidence type="ECO:0000256" key="3">
    <source>
        <dbReference type="ARBA" id="ARBA00022475"/>
    </source>
</evidence>
<comment type="subcellular location">
    <subcellularLocation>
        <location evidence="15">Postsynaptic cell membrane</location>
        <topology evidence="15">Multi-pass membrane protein</topology>
    </subcellularLocation>
</comment>
<accession>A0A6J1LQD9</accession>
<dbReference type="SMART" id="SM00079">
    <property type="entry name" value="PBPe"/>
    <property type="match status" value="1"/>
</dbReference>
<keyword evidence="12" id="KW-0628">Postsynaptic cell membrane</keyword>
<dbReference type="PANTHER" id="PTHR18966">
    <property type="entry name" value="IONOTROPIC GLUTAMATE RECEPTOR"/>
    <property type="match status" value="1"/>
</dbReference>
<evidence type="ECO:0000256" key="8">
    <source>
        <dbReference type="ARBA" id="ARBA00023065"/>
    </source>
</evidence>
<dbReference type="GO" id="GO:0045211">
    <property type="term" value="C:postsynaptic membrane"/>
    <property type="evidence" value="ECO:0007669"/>
    <property type="project" value="UniProtKB-SubCell"/>
</dbReference>
<dbReference type="Pfam" id="PF10613">
    <property type="entry name" value="Lig_chan-Glu_bd"/>
    <property type="match status" value="1"/>
</dbReference>
<keyword evidence="8" id="KW-0406">Ion transport</keyword>
<evidence type="ECO:0000256" key="5">
    <source>
        <dbReference type="ARBA" id="ARBA00022729"/>
    </source>
</evidence>
<evidence type="ECO:0000256" key="16">
    <source>
        <dbReference type="SAM" id="Phobius"/>
    </source>
</evidence>
<evidence type="ECO:0000256" key="10">
    <source>
        <dbReference type="ARBA" id="ARBA00023170"/>
    </source>
</evidence>
<feature type="transmembrane region" description="Helical" evidence="16">
    <location>
        <begin position="754"/>
        <end position="774"/>
    </location>
</feature>
<dbReference type="Proteomes" id="UP000504633">
    <property type="component" value="Unplaced"/>
</dbReference>
<dbReference type="CDD" id="cd06382">
    <property type="entry name" value="PBP1_iGluR_Kainate"/>
    <property type="match status" value="1"/>
</dbReference>
<proteinExistence type="inferred from homology"/>
<keyword evidence="11" id="KW-0325">Glycoprotein</keyword>
<keyword evidence="4 16" id="KW-0812">Transmembrane</keyword>
<evidence type="ECO:0000256" key="4">
    <source>
        <dbReference type="ARBA" id="ARBA00022692"/>
    </source>
</evidence>
<dbReference type="FunFam" id="3.40.190.10:FF:000117">
    <property type="entry name" value="Glutamate receptor, ionotropic kainate"/>
    <property type="match status" value="1"/>
</dbReference>
<keyword evidence="2" id="KW-0813">Transport</keyword>
<feature type="transmembrane region" description="Helical" evidence="16">
    <location>
        <begin position="40"/>
        <end position="60"/>
    </location>
</feature>
<organism evidence="20 21">
    <name type="scientific">Drosophila hydei</name>
    <name type="common">Fruit fly</name>
    <dbReference type="NCBI Taxonomy" id="7224"/>
    <lineage>
        <taxon>Eukaryota</taxon>
        <taxon>Metazoa</taxon>
        <taxon>Ecdysozoa</taxon>
        <taxon>Arthropoda</taxon>
        <taxon>Hexapoda</taxon>
        <taxon>Insecta</taxon>
        <taxon>Pterygota</taxon>
        <taxon>Neoptera</taxon>
        <taxon>Endopterygota</taxon>
        <taxon>Diptera</taxon>
        <taxon>Brachycera</taxon>
        <taxon>Muscomorpha</taxon>
        <taxon>Ephydroidea</taxon>
        <taxon>Drosophilidae</taxon>
        <taxon>Drosophila</taxon>
    </lineage>
</organism>
<dbReference type="GeneID" id="111597716"/>
<reference evidence="21" key="1">
    <citation type="submission" date="2025-08" db="UniProtKB">
        <authorList>
            <consortium name="RefSeq"/>
        </authorList>
    </citation>
    <scope>IDENTIFICATION</scope>
    <source>
        <strain evidence="21">15085-1641.00</strain>
        <tissue evidence="21">Whole body</tissue>
    </source>
</reference>
<evidence type="ECO:0000256" key="14">
    <source>
        <dbReference type="ARBA" id="ARBA00023303"/>
    </source>
</evidence>
<evidence type="ECO:0000256" key="7">
    <source>
        <dbReference type="ARBA" id="ARBA00023018"/>
    </source>
</evidence>
<keyword evidence="13" id="KW-1071">Ligand-gated ion channel</keyword>
<evidence type="ECO:0000313" key="20">
    <source>
        <dbReference type="Proteomes" id="UP000504633"/>
    </source>
</evidence>
<dbReference type="SUPFAM" id="SSF53822">
    <property type="entry name" value="Periplasmic binding protein-like I"/>
    <property type="match status" value="1"/>
</dbReference>
<keyword evidence="5" id="KW-0732">Signal</keyword>
<dbReference type="SMART" id="SM00062">
    <property type="entry name" value="PBPb"/>
    <property type="match status" value="1"/>
</dbReference>
<comment type="similarity">
    <text evidence="1">Belongs to the glutamate-gated ion channel (TC 1.A.10.1) family.</text>
</comment>
<dbReference type="InterPro" id="IPR019594">
    <property type="entry name" value="Glu/Gly-bd"/>
</dbReference>
<evidence type="ECO:0000256" key="13">
    <source>
        <dbReference type="ARBA" id="ARBA00023286"/>
    </source>
</evidence>
<protein>
    <submittedName>
        <fullName evidence="21">Glutamate receptor ionotropic, kainate 2 isoform X4</fullName>
    </submittedName>
</protein>
<keyword evidence="20" id="KW-1185">Reference proteome</keyword>
<sequence length="847" mass="97015">MYYSICLYNSNDCCSGCKRLWTLRRCSPMTREPMRLKPSLGLYAIVHLALLSMVLVANALPPVIRVGAIFTEDEREGSVESAFKYAIYRINKEKILLPNTQLVYDIEYVPRDDSFRTTKKVCRQLEAGVQAIFGPTDPLLATHVQSICEAFDIPHIEVRIDLEVSVKEFSINLYPSQNIMNLAYRDLMMYLNWTKVAIIYEEDYGLFKQQDLIHSSAEMRTEMYIRQANPETYRQVLRAIRQKEIYKIIVDTNPTNIKKFFRSILQLQMNDHRYHYMFTTFDLETYDLEDFRYNSVNITAFRLVDVGSKRYQDVIDQMQKLQHSGLDMINGMPYIQTESALMFDSVYAFAYGLKQLDSSHTLTFKNLSCNSDRVWSDGLSLYNYINSAAVDGLTGKVNFIEGRRNKFKIDILKLKQEIIQKVGFWQPDVGVNISDPTAFYDSNIANITLVVMTREERPYVMVKEDVNLTGNARFEGFCIDLLKAIAQQVGFQYKIELVPDNMYGVYIPETNSWNGIVQELMERRADLAVASMTINYARESVIDFTKPFMNLGIGILFKATSTRIVGGCWFFFCLIIISSYTANLAAFLTVERMITPIESAADLADQTEIQYGTLEGGSTMTFFRDSKIGIYQKMWRYMENRKTSVFVKTYEDGIKRVMEGNYAFLMESTMLDYAVQRDCNLTQIGGLLDSKGYGIATPKGSPWRDKISLAILELQEKGIIQILYDKWWKNTGDVCNRDDKSKESKANALGVENIGGVFVVLLCGLALAVVVAIFEFCWNSKKNLHTDNQSLCSEMAEELRFAMHCQGSKSKQRPALKRDCLKCAPGSTYVPTNVTMPNLGVHYNYFN</sequence>
<feature type="domain" description="Solute-binding protein family 3/N-terminal" evidence="17">
    <location>
        <begin position="448"/>
        <end position="731"/>
    </location>
</feature>